<protein>
    <submittedName>
        <fullName evidence="5">Putarive transcriptional regulator</fullName>
    </submittedName>
</protein>
<dbReference type="SUPFAM" id="SSF46785">
    <property type="entry name" value="Winged helix' DNA-binding domain"/>
    <property type="match status" value="1"/>
</dbReference>
<evidence type="ECO:0000256" key="1">
    <source>
        <dbReference type="ARBA" id="ARBA00023015"/>
    </source>
</evidence>
<evidence type="ECO:0000313" key="5">
    <source>
        <dbReference type="EMBL" id="KJY52140.1"/>
    </source>
</evidence>
<dbReference type="InterPro" id="IPR036390">
    <property type="entry name" value="WH_DNA-bd_sf"/>
</dbReference>
<keyword evidence="2" id="KW-0238">DNA-binding</keyword>
<dbReference type="PANTHER" id="PTHR33164:SF43">
    <property type="entry name" value="HTH-TYPE TRANSCRIPTIONAL REPRESSOR YETL"/>
    <property type="match status" value="1"/>
</dbReference>
<dbReference type="GO" id="GO:0003677">
    <property type="term" value="F:DNA binding"/>
    <property type="evidence" value="ECO:0007669"/>
    <property type="project" value="UniProtKB-KW"/>
</dbReference>
<reference evidence="5 6" key="1">
    <citation type="submission" date="2014-12" db="EMBL/GenBank/DDBJ databases">
        <title>Comparative genomics of the lactic acid bacteria isolated from the honey bee gut.</title>
        <authorList>
            <person name="Ellegaard K.M."/>
            <person name="Tamarit D."/>
            <person name="Javelind E."/>
            <person name="Olofsson T."/>
            <person name="Andersson S.G."/>
            <person name="Vasquez A."/>
        </authorList>
    </citation>
    <scope>NUCLEOTIDE SEQUENCE [LARGE SCALE GENOMIC DNA]</scope>
    <source>
        <strain evidence="5 6">Bin7</strain>
    </source>
</reference>
<dbReference type="InterPro" id="IPR000835">
    <property type="entry name" value="HTH_MarR-typ"/>
</dbReference>
<dbReference type="AlphaFoldDB" id="A0A0F4L0D5"/>
<evidence type="ECO:0000259" key="4">
    <source>
        <dbReference type="PROSITE" id="PS50995"/>
    </source>
</evidence>
<dbReference type="InterPro" id="IPR036388">
    <property type="entry name" value="WH-like_DNA-bd_sf"/>
</dbReference>
<gene>
    <name evidence="5" type="ORF">JF70_02270</name>
</gene>
<dbReference type="Proteomes" id="UP000033567">
    <property type="component" value="Unassembled WGS sequence"/>
</dbReference>
<dbReference type="InterPro" id="IPR039422">
    <property type="entry name" value="MarR/SlyA-like"/>
</dbReference>
<evidence type="ECO:0000256" key="2">
    <source>
        <dbReference type="ARBA" id="ARBA00023125"/>
    </source>
</evidence>
<dbReference type="PANTHER" id="PTHR33164">
    <property type="entry name" value="TRANSCRIPTIONAL REGULATOR, MARR FAMILY"/>
    <property type="match status" value="1"/>
</dbReference>
<feature type="domain" description="HTH marR-type" evidence="4">
    <location>
        <begin position="22"/>
        <end position="163"/>
    </location>
</feature>
<sequence>MSFFANNVACYILERRYLLELSEKRPEGLVKIANTLLEKHMNECVRNIFPNLTGPQFVMVYYLYEHEGLEVTQKTVGDRFRLSHPTVRGVVKRLVKAGWLTAKPQTDDRRQMVLELTRHARKELNAHQVEIRHVLEATGKLALKGFDERESRQLVGYLERIIRNMES</sequence>
<keyword evidence="3" id="KW-0804">Transcription</keyword>
<keyword evidence="6" id="KW-1185">Reference proteome</keyword>
<dbReference type="Gene3D" id="1.10.10.10">
    <property type="entry name" value="Winged helix-like DNA-binding domain superfamily/Winged helix DNA-binding domain"/>
    <property type="match status" value="1"/>
</dbReference>
<dbReference type="EMBL" id="JWMF01000003">
    <property type="protein sequence ID" value="KJY52140.1"/>
    <property type="molecule type" value="Genomic_DNA"/>
</dbReference>
<dbReference type="InterPro" id="IPR023187">
    <property type="entry name" value="Tscrpt_reg_MarR-type_CS"/>
</dbReference>
<organism evidence="5 6">
    <name type="scientific">Bifidobacterium mellis</name>
    <dbReference type="NCBI Taxonomy" id="1293823"/>
    <lineage>
        <taxon>Bacteria</taxon>
        <taxon>Bacillati</taxon>
        <taxon>Actinomycetota</taxon>
        <taxon>Actinomycetes</taxon>
        <taxon>Bifidobacteriales</taxon>
        <taxon>Bifidobacteriaceae</taxon>
        <taxon>Bifidobacterium</taxon>
    </lineage>
</organism>
<keyword evidence="1" id="KW-0805">Transcription regulation</keyword>
<dbReference type="PATRIC" id="fig|1684.5.peg.239"/>
<proteinExistence type="predicted"/>
<evidence type="ECO:0000256" key="3">
    <source>
        <dbReference type="ARBA" id="ARBA00023163"/>
    </source>
</evidence>
<dbReference type="SMART" id="SM00347">
    <property type="entry name" value="HTH_MARR"/>
    <property type="match status" value="1"/>
</dbReference>
<accession>A0A0F4L0D5</accession>
<comment type="caution">
    <text evidence="5">The sequence shown here is derived from an EMBL/GenBank/DDBJ whole genome shotgun (WGS) entry which is preliminary data.</text>
</comment>
<evidence type="ECO:0000313" key="6">
    <source>
        <dbReference type="Proteomes" id="UP000033567"/>
    </source>
</evidence>
<dbReference type="PROSITE" id="PS01117">
    <property type="entry name" value="HTH_MARR_1"/>
    <property type="match status" value="1"/>
</dbReference>
<dbReference type="PROSITE" id="PS50995">
    <property type="entry name" value="HTH_MARR_2"/>
    <property type="match status" value="1"/>
</dbReference>
<name>A0A0F4L0D5_9BIFI</name>
<dbReference type="Pfam" id="PF12802">
    <property type="entry name" value="MarR_2"/>
    <property type="match status" value="1"/>
</dbReference>
<dbReference type="GO" id="GO:0006950">
    <property type="term" value="P:response to stress"/>
    <property type="evidence" value="ECO:0007669"/>
    <property type="project" value="TreeGrafter"/>
</dbReference>
<dbReference type="GO" id="GO:0003700">
    <property type="term" value="F:DNA-binding transcription factor activity"/>
    <property type="evidence" value="ECO:0007669"/>
    <property type="project" value="InterPro"/>
</dbReference>